<dbReference type="AlphaFoldDB" id="A0A7N9CQA7"/>
<feature type="region of interest" description="Disordered" evidence="1">
    <location>
        <begin position="302"/>
        <end position="331"/>
    </location>
</feature>
<reference evidence="3 4" key="1">
    <citation type="submission" date="2013-03" db="EMBL/GenBank/DDBJ databases">
        <authorList>
            <person name="Warren W."/>
            <person name="Wilson R.K."/>
        </authorList>
    </citation>
    <scope>NUCLEOTIDE SEQUENCE</scope>
</reference>
<evidence type="ECO:0000256" key="1">
    <source>
        <dbReference type="SAM" id="MobiDB-lite"/>
    </source>
</evidence>
<feature type="compositionally biased region" description="Low complexity" evidence="1">
    <location>
        <begin position="40"/>
        <end position="49"/>
    </location>
</feature>
<evidence type="ECO:0000313" key="3">
    <source>
        <dbReference type="Ensembl" id="ENSMFAP00000053468.1"/>
    </source>
</evidence>
<reference evidence="3" key="3">
    <citation type="submission" date="2025-09" db="UniProtKB">
        <authorList>
            <consortium name="Ensembl"/>
        </authorList>
    </citation>
    <scope>IDENTIFICATION</scope>
</reference>
<proteinExistence type="predicted"/>
<feature type="compositionally biased region" description="Polar residues" evidence="1">
    <location>
        <begin position="302"/>
        <end position="313"/>
    </location>
</feature>
<dbReference type="Ensembl" id="ENSMFAT00000080595.1">
    <property type="protein sequence ID" value="ENSMFAP00000053468.1"/>
    <property type="gene ID" value="ENSMFAG00000059815.1"/>
</dbReference>
<dbReference type="Proteomes" id="UP000233100">
    <property type="component" value="Chromosome 10"/>
</dbReference>
<dbReference type="PANTHER" id="PTHR46254:SF3">
    <property type="entry name" value="SECRETED PROTEIN"/>
    <property type="match status" value="1"/>
</dbReference>
<accession>A0A7N9CQA7</accession>
<sequence length="368" mass="40319">EPLWNIPKKGRWGADLSGYADPADPADPDPPQGSPCSQRAPTLALQRTPPLAPRPPPPAATFPPSHRRTFKTGSTPGGPQHGSQPPPDWGCRHPALKWRQPAPSCRSRWQPAPGLAGPAHPVSRVAPTALFLSRLSYRDLTRLQTLTCLRLQPCPALDPKSPPVFLFPFFSFFFLFFFFESFALVAQAGVQWRDLCSPQPPSPQFKRFSCLSLPSSWDYRPVLPRLANFVFFTGFQHVGQAGLELLTSSEPSALASQSTGITGVSHCAWPSPPIFLRPPAQRGVGWRGRGQQQQAWARRQAHTSAVSGLSMSTQRKDLQPPATCSSPTSPLGHPVEIKNASSNVPTHEGFLELSQGTRHFWMGAPHDF</sequence>
<evidence type="ECO:0000256" key="2">
    <source>
        <dbReference type="SAM" id="Phobius"/>
    </source>
</evidence>
<keyword evidence="2" id="KW-0812">Transmembrane</keyword>
<evidence type="ECO:0000313" key="4">
    <source>
        <dbReference type="Proteomes" id="UP000233100"/>
    </source>
</evidence>
<reference evidence="3" key="2">
    <citation type="submission" date="2025-08" db="UniProtKB">
        <authorList>
            <consortium name="Ensembl"/>
        </authorList>
    </citation>
    <scope>IDENTIFICATION</scope>
</reference>
<feature type="transmembrane region" description="Helical" evidence="2">
    <location>
        <begin position="164"/>
        <end position="185"/>
    </location>
</feature>
<feature type="region of interest" description="Disordered" evidence="1">
    <location>
        <begin position="1"/>
        <end position="93"/>
    </location>
</feature>
<dbReference type="PANTHER" id="PTHR46254">
    <property type="entry name" value="PROTEIN GVQW1-RELATED"/>
    <property type="match status" value="1"/>
</dbReference>
<keyword evidence="4" id="KW-1185">Reference proteome</keyword>
<name>A0A7N9CQA7_MACFA</name>
<keyword evidence="2" id="KW-1133">Transmembrane helix</keyword>
<protein>
    <submittedName>
        <fullName evidence="3">Uncharacterized protein</fullName>
    </submittedName>
</protein>
<organism evidence="3 4">
    <name type="scientific">Macaca fascicularis</name>
    <name type="common">Crab-eating macaque</name>
    <name type="synonym">Cynomolgus monkey</name>
    <dbReference type="NCBI Taxonomy" id="9541"/>
    <lineage>
        <taxon>Eukaryota</taxon>
        <taxon>Metazoa</taxon>
        <taxon>Chordata</taxon>
        <taxon>Craniata</taxon>
        <taxon>Vertebrata</taxon>
        <taxon>Euteleostomi</taxon>
        <taxon>Mammalia</taxon>
        <taxon>Eutheria</taxon>
        <taxon>Euarchontoglires</taxon>
        <taxon>Primates</taxon>
        <taxon>Haplorrhini</taxon>
        <taxon>Catarrhini</taxon>
        <taxon>Cercopithecidae</taxon>
        <taxon>Cercopithecinae</taxon>
        <taxon>Macaca</taxon>
    </lineage>
</organism>
<feature type="compositionally biased region" description="Pro residues" evidence="1">
    <location>
        <begin position="50"/>
        <end position="61"/>
    </location>
</feature>
<keyword evidence="2" id="KW-0472">Membrane</keyword>
<dbReference type="GeneTree" id="ENSGT00940000161627"/>
<dbReference type="PRINTS" id="PR02045">
    <property type="entry name" value="F138DOMAIN"/>
</dbReference>